<proteinExistence type="predicted"/>
<name>A0A654FH08_ARATH</name>
<reference evidence="1 2" key="1">
    <citation type="submission" date="2019-11" db="EMBL/GenBank/DDBJ databases">
        <authorList>
            <person name="Jiao W.-B."/>
            <person name="Schneeberger K."/>
        </authorList>
    </citation>
    <scope>NUCLEOTIDE SEQUENCE [LARGE SCALE GENOMIC DNA]</scope>
    <source>
        <strain evidence="2">cv. An-1</strain>
    </source>
</reference>
<organism evidence="1 2">
    <name type="scientific">Arabidopsis thaliana</name>
    <name type="common">Mouse-ear cress</name>
    <dbReference type="NCBI Taxonomy" id="3702"/>
    <lineage>
        <taxon>Eukaryota</taxon>
        <taxon>Viridiplantae</taxon>
        <taxon>Streptophyta</taxon>
        <taxon>Embryophyta</taxon>
        <taxon>Tracheophyta</taxon>
        <taxon>Spermatophyta</taxon>
        <taxon>Magnoliopsida</taxon>
        <taxon>eudicotyledons</taxon>
        <taxon>Gunneridae</taxon>
        <taxon>Pentapetalae</taxon>
        <taxon>rosids</taxon>
        <taxon>malvids</taxon>
        <taxon>Brassicales</taxon>
        <taxon>Brassicaceae</taxon>
        <taxon>Camelineae</taxon>
        <taxon>Arabidopsis</taxon>
    </lineage>
</organism>
<accession>A0A654FH08</accession>
<dbReference type="EMBL" id="CACRSJ010000106">
    <property type="protein sequence ID" value="VYS59092.1"/>
    <property type="molecule type" value="Genomic_DNA"/>
</dbReference>
<evidence type="ECO:0000313" key="2">
    <source>
        <dbReference type="Proteomes" id="UP000426265"/>
    </source>
</evidence>
<dbReference type="ExpressionAtlas" id="A0A654FH08">
    <property type="expression patterns" value="baseline and differential"/>
</dbReference>
<dbReference type="AlphaFoldDB" id="A0A654FH08"/>
<evidence type="ECO:0000313" key="1">
    <source>
        <dbReference type="EMBL" id="VYS59092.1"/>
    </source>
</evidence>
<gene>
    <name evidence="1" type="ORF">AN1_LOCUS14534</name>
</gene>
<dbReference type="Proteomes" id="UP000426265">
    <property type="component" value="Unassembled WGS sequence"/>
</dbReference>
<sequence length="158" mass="18304">MSKLAKTIQSPYITRIHDVARYWPLICLRSLLSICQPLKKPPFDLSAIEDQKKQDSHGQPLKKPPLITSHQTSRSVIEDLGCVICFIFSTATSWCLVLRFMKTNREEIYVERSFKPNNSTIQNLMDIERFILPHTSTSGVARLKMRVISWVGLQFYNY</sequence>
<protein>
    <submittedName>
        <fullName evidence="1">Uncharacterized protein</fullName>
    </submittedName>
</protein>